<comment type="caution">
    <text evidence="2">The sequence shown here is derived from an EMBL/GenBank/DDBJ whole genome shotgun (WGS) entry which is preliminary data.</text>
</comment>
<keyword evidence="1" id="KW-0812">Transmembrane</keyword>
<dbReference type="AlphaFoldDB" id="A0AA90P9A1"/>
<gene>
    <name evidence="2" type="ORF">Q8G35_18830</name>
</gene>
<evidence type="ECO:0000313" key="2">
    <source>
        <dbReference type="EMBL" id="MDP1420382.1"/>
    </source>
</evidence>
<accession>A0AA90P9A1</accession>
<dbReference type="EMBL" id="JAUUTP010000022">
    <property type="protein sequence ID" value="MDP1420382.1"/>
    <property type="molecule type" value="Genomic_DNA"/>
</dbReference>
<protein>
    <submittedName>
        <fullName evidence="2">DUF4030 domain-containing protein</fullName>
    </submittedName>
</protein>
<name>A0AA90P9A1_9BACI</name>
<dbReference type="RefSeq" id="WP_305161544.1">
    <property type="nucleotide sequence ID" value="NZ_JAUUTP010000022.1"/>
</dbReference>
<keyword evidence="1" id="KW-1133">Transmembrane helix</keyword>
<evidence type="ECO:0000256" key="1">
    <source>
        <dbReference type="SAM" id="Phobius"/>
    </source>
</evidence>
<sequence length="290" mass="32452">MDNKNDKIKQEMDKIEIPKELNKRIILGVEKAEVAYEMSNQLKPESKQGKKRWSPRKKIMFISSVAVILLGLFLSSAFVSPAMAKVISSIPYLGAIFQSEPIGNLIFDELEEKGYKISGTGIAYKPKKEVEVRIEGSDHYFNEVKDDIERTVKGILKSKGYDAYSVKVSKEQNDYVLNGEEKKEKPTLENEAQDIKITKGADKGSQITPAIAEGLMSKKEFKVTGVSYKGNPLRFIISTSILSSDPEAKALGTEIESMIVEFLKSEEISPILGKESYEITVKSKDKKKIN</sequence>
<proteinExistence type="predicted"/>
<evidence type="ECO:0000313" key="3">
    <source>
        <dbReference type="Proteomes" id="UP001178277"/>
    </source>
</evidence>
<reference evidence="2" key="1">
    <citation type="submission" date="2023-07" db="EMBL/GenBank/DDBJ databases">
        <title>Murine gut Bacillus species.</title>
        <authorList>
            <person name="Gutman E."/>
            <person name="Hashuel R."/>
            <person name="Litvak Y."/>
        </authorList>
    </citation>
    <scope>NUCLEOTIDE SEQUENCE</scope>
    <source>
        <strain evidence="2">RU283</strain>
    </source>
</reference>
<organism evidence="2 3">
    <name type="scientific">Peribacillus simplex</name>
    <dbReference type="NCBI Taxonomy" id="1478"/>
    <lineage>
        <taxon>Bacteria</taxon>
        <taxon>Bacillati</taxon>
        <taxon>Bacillota</taxon>
        <taxon>Bacilli</taxon>
        <taxon>Bacillales</taxon>
        <taxon>Bacillaceae</taxon>
        <taxon>Peribacillus</taxon>
    </lineage>
</organism>
<feature type="transmembrane region" description="Helical" evidence="1">
    <location>
        <begin position="59"/>
        <end position="79"/>
    </location>
</feature>
<keyword evidence="1" id="KW-0472">Membrane</keyword>
<dbReference type="Proteomes" id="UP001178277">
    <property type="component" value="Unassembled WGS sequence"/>
</dbReference>